<dbReference type="GO" id="GO:0051287">
    <property type="term" value="F:NAD binding"/>
    <property type="evidence" value="ECO:0007669"/>
    <property type="project" value="InterPro"/>
</dbReference>
<dbReference type="InterPro" id="IPR006115">
    <property type="entry name" value="6PGDH_NADP-bd"/>
</dbReference>
<dbReference type="Gene3D" id="1.10.1040.10">
    <property type="entry name" value="N-(1-d-carboxylethyl)-l-norvaline Dehydrogenase, domain 2"/>
    <property type="match status" value="1"/>
</dbReference>
<dbReference type="PROSITE" id="PS00895">
    <property type="entry name" value="3_HYDROXYISOBUT_DH"/>
    <property type="match status" value="1"/>
</dbReference>
<dbReference type="SUPFAM" id="SSF51735">
    <property type="entry name" value="NAD(P)-binding Rossmann-fold domains"/>
    <property type="match status" value="1"/>
</dbReference>
<dbReference type="GO" id="GO:0050661">
    <property type="term" value="F:NADP binding"/>
    <property type="evidence" value="ECO:0007669"/>
    <property type="project" value="InterPro"/>
</dbReference>
<evidence type="ECO:0000256" key="3">
    <source>
        <dbReference type="PIRSR" id="PIRSR000103-1"/>
    </source>
</evidence>
<proteinExistence type="predicted"/>
<keyword evidence="2" id="KW-0520">NAD</keyword>
<reference evidence="7" key="1">
    <citation type="submission" date="2018-02" db="EMBL/GenBank/DDBJ databases">
        <authorList>
            <person name="Hausmann B."/>
        </authorList>
    </citation>
    <scope>NUCLEOTIDE SEQUENCE [LARGE SCALE GENOMIC DNA]</scope>
    <source>
        <strain evidence="7">Peat soil MAG SbA1</strain>
    </source>
</reference>
<dbReference type="InterPro" id="IPR013328">
    <property type="entry name" value="6PGD_dom2"/>
</dbReference>
<sequence length="302" mass="32062">MAKIGFVGLGVMGSQMVNRLLSKGHTVTGYNRTRAKAHWLVEKRMQWADSPRTVASSCDYTFAMVTNAAAIHAITEGPDGLLAGLSAGKILIDMSTVSPAVSRALAAKVRALGADMVDSPVSGSVITLQEGKLSVMVGGRKETFEKIKPLLLDIGPKVTYVGDNGLALSMKIATNLSLAVQMLAFSEGVLLAEKSGIAREVAVDVLTHSAVASPMIQYRGPFVLQQPEEAWFDVNMMQKDMVLAMELGRQLDVPLPTTAVSNEFLTAARGMGWTKYDFACVFDVLAAMAGVTTPVTAGGPKK</sequence>
<dbReference type="InterPro" id="IPR036291">
    <property type="entry name" value="NAD(P)-bd_dom_sf"/>
</dbReference>
<feature type="domain" description="3-hydroxyisobutyrate dehydrogenase-like NAD-binding" evidence="5">
    <location>
        <begin position="169"/>
        <end position="280"/>
    </location>
</feature>
<gene>
    <name evidence="6" type="ORF">SBA1_1160019</name>
</gene>
<feature type="domain" description="6-phosphogluconate dehydrogenase NADP-binding" evidence="4">
    <location>
        <begin position="3"/>
        <end position="162"/>
    </location>
</feature>
<dbReference type="Pfam" id="PF14833">
    <property type="entry name" value="NAD_binding_11"/>
    <property type="match status" value="1"/>
</dbReference>
<evidence type="ECO:0000256" key="2">
    <source>
        <dbReference type="ARBA" id="ARBA00023027"/>
    </source>
</evidence>
<dbReference type="Pfam" id="PF03446">
    <property type="entry name" value="NAD_binding_2"/>
    <property type="match status" value="1"/>
</dbReference>
<dbReference type="InterPro" id="IPR008927">
    <property type="entry name" value="6-PGluconate_DH-like_C_sf"/>
</dbReference>
<dbReference type="Proteomes" id="UP000238701">
    <property type="component" value="Unassembled WGS sequence"/>
</dbReference>
<dbReference type="EMBL" id="OMOD01000020">
    <property type="protein sequence ID" value="SPF33279.1"/>
    <property type="molecule type" value="Genomic_DNA"/>
</dbReference>
<dbReference type="AlphaFoldDB" id="A0A2U3K103"/>
<dbReference type="GO" id="GO:0016491">
    <property type="term" value="F:oxidoreductase activity"/>
    <property type="evidence" value="ECO:0007669"/>
    <property type="project" value="UniProtKB-KW"/>
</dbReference>
<dbReference type="PIRSF" id="PIRSF000103">
    <property type="entry name" value="HIBADH"/>
    <property type="match status" value="1"/>
</dbReference>
<evidence type="ECO:0000259" key="4">
    <source>
        <dbReference type="Pfam" id="PF03446"/>
    </source>
</evidence>
<dbReference type="Gene3D" id="3.40.50.720">
    <property type="entry name" value="NAD(P)-binding Rossmann-like Domain"/>
    <property type="match status" value="1"/>
</dbReference>
<evidence type="ECO:0000259" key="5">
    <source>
        <dbReference type="Pfam" id="PF14833"/>
    </source>
</evidence>
<evidence type="ECO:0008006" key="8">
    <source>
        <dbReference type="Google" id="ProtNLM"/>
    </source>
</evidence>
<name>A0A2U3K103_9BACT</name>
<dbReference type="InterPro" id="IPR051265">
    <property type="entry name" value="HIBADH-related_NP60_sf"/>
</dbReference>
<accession>A0A2U3K103</accession>
<protein>
    <recommendedName>
        <fullName evidence="8">3-hydroxyisobutyrate dehydrogenase</fullName>
    </recommendedName>
</protein>
<dbReference type="InterPro" id="IPR002204">
    <property type="entry name" value="3-OH-isobutyrate_DH-rel_CS"/>
</dbReference>
<keyword evidence="1" id="KW-0560">Oxidoreductase</keyword>
<organism evidence="6 7">
    <name type="scientific">Candidatus Sulfotelmatobacter kueseliae</name>
    <dbReference type="NCBI Taxonomy" id="2042962"/>
    <lineage>
        <taxon>Bacteria</taxon>
        <taxon>Pseudomonadati</taxon>
        <taxon>Acidobacteriota</taxon>
        <taxon>Terriglobia</taxon>
        <taxon>Terriglobales</taxon>
        <taxon>Candidatus Korobacteraceae</taxon>
        <taxon>Candidatus Sulfotelmatobacter</taxon>
    </lineage>
</organism>
<dbReference type="InterPro" id="IPR015815">
    <property type="entry name" value="HIBADH-related"/>
</dbReference>
<dbReference type="PANTHER" id="PTHR43580">
    <property type="entry name" value="OXIDOREDUCTASE GLYR1-RELATED"/>
    <property type="match status" value="1"/>
</dbReference>
<dbReference type="SUPFAM" id="SSF48179">
    <property type="entry name" value="6-phosphogluconate dehydrogenase C-terminal domain-like"/>
    <property type="match status" value="1"/>
</dbReference>
<evidence type="ECO:0000313" key="7">
    <source>
        <dbReference type="Proteomes" id="UP000238701"/>
    </source>
</evidence>
<evidence type="ECO:0000256" key="1">
    <source>
        <dbReference type="ARBA" id="ARBA00023002"/>
    </source>
</evidence>
<dbReference type="GO" id="GO:0016054">
    <property type="term" value="P:organic acid catabolic process"/>
    <property type="evidence" value="ECO:0007669"/>
    <property type="project" value="UniProtKB-ARBA"/>
</dbReference>
<feature type="active site" evidence="3">
    <location>
        <position position="171"/>
    </location>
</feature>
<dbReference type="PANTHER" id="PTHR43580:SF2">
    <property type="entry name" value="CYTOKINE-LIKE NUCLEAR FACTOR N-PAC"/>
    <property type="match status" value="1"/>
</dbReference>
<dbReference type="InterPro" id="IPR029154">
    <property type="entry name" value="HIBADH-like_NADP-bd"/>
</dbReference>
<evidence type="ECO:0000313" key="6">
    <source>
        <dbReference type="EMBL" id="SPF33279.1"/>
    </source>
</evidence>